<keyword evidence="8" id="KW-0804">Transcription</keyword>
<gene>
    <name evidence="13" type="ORF">PNOK_0588700</name>
</gene>
<dbReference type="GO" id="GO:0008270">
    <property type="term" value="F:zinc ion binding"/>
    <property type="evidence" value="ECO:0007669"/>
    <property type="project" value="UniProtKB-KW"/>
</dbReference>
<name>A0A286UHG8_9AGAM</name>
<feature type="compositionally biased region" description="Polar residues" evidence="11">
    <location>
        <begin position="71"/>
        <end position="82"/>
    </location>
</feature>
<dbReference type="AlphaFoldDB" id="A0A286UHG8"/>
<feature type="region of interest" description="Disordered" evidence="11">
    <location>
        <begin position="1"/>
        <end position="144"/>
    </location>
</feature>
<evidence type="ECO:0000256" key="6">
    <source>
        <dbReference type="ARBA" id="ARBA00022843"/>
    </source>
</evidence>
<evidence type="ECO:0000256" key="8">
    <source>
        <dbReference type="ARBA" id="ARBA00023163"/>
    </source>
</evidence>
<dbReference type="InterPro" id="IPR040221">
    <property type="entry name" value="CDCA7/CDA7L"/>
</dbReference>
<evidence type="ECO:0000256" key="2">
    <source>
        <dbReference type="ARBA" id="ARBA00004496"/>
    </source>
</evidence>
<feature type="compositionally biased region" description="Polar residues" evidence="11">
    <location>
        <begin position="37"/>
        <end position="54"/>
    </location>
</feature>
<dbReference type="PROSITE" id="PS50157">
    <property type="entry name" value="ZINC_FINGER_C2H2_2"/>
    <property type="match status" value="1"/>
</dbReference>
<protein>
    <recommendedName>
        <fullName evidence="12">C2H2-type domain-containing protein</fullName>
    </recommendedName>
</protein>
<dbReference type="EMBL" id="NBII01000005">
    <property type="protein sequence ID" value="PAV19043.1"/>
    <property type="molecule type" value="Genomic_DNA"/>
</dbReference>
<dbReference type="Proteomes" id="UP000217199">
    <property type="component" value="Unassembled WGS sequence"/>
</dbReference>
<evidence type="ECO:0000256" key="10">
    <source>
        <dbReference type="PROSITE-ProRule" id="PRU00042"/>
    </source>
</evidence>
<evidence type="ECO:0000256" key="4">
    <source>
        <dbReference type="ARBA" id="ARBA00022499"/>
    </source>
</evidence>
<keyword evidence="10" id="KW-0863">Zinc-finger</keyword>
<dbReference type="Pfam" id="PF10497">
    <property type="entry name" value="zf-4CXXC_R1"/>
    <property type="match status" value="1"/>
</dbReference>
<keyword evidence="9" id="KW-0539">Nucleus</keyword>
<evidence type="ECO:0000256" key="9">
    <source>
        <dbReference type="ARBA" id="ARBA00023242"/>
    </source>
</evidence>
<dbReference type="GO" id="GO:0006355">
    <property type="term" value="P:regulation of DNA-templated transcription"/>
    <property type="evidence" value="ECO:0007669"/>
    <property type="project" value="InterPro"/>
</dbReference>
<accession>A0A286UHG8</accession>
<dbReference type="GO" id="GO:0005737">
    <property type="term" value="C:cytoplasm"/>
    <property type="evidence" value="ECO:0007669"/>
    <property type="project" value="UniProtKB-SubCell"/>
</dbReference>
<dbReference type="PANTHER" id="PTHR31169:SF8">
    <property type="entry name" value="ZINC-FINGER DOMAIN OF MONOAMINE-OXIDASE A REPRESSOR R1 PROTEIN"/>
    <property type="match status" value="1"/>
</dbReference>
<dbReference type="InterPro" id="IPR018866">
    <property type="entry name" value="Znf-4CXXC_R1"/>
</dbReference>
<keyword evidence="14" id="KW-1185">Reference proteome</keyword>
<comment type="subcellular location">
    <subcellularLocation>
        <location evidence="2">Cytoplasm</location>
    </subcellularLocation>
    <subcellularLocation>
        <location evidence="1">Nucleus</location>
    </subcellularLocation>
</comment>
<dbReference type="InterPro" id="IPR013087">
    <property type="entry name" value="Znf_C2H2_type"/>
</dbReference>
<keyword evidence="10" id="KW-0479">Metal-binding</keyword>
<feature type="compositionally biased region" description="Low complexity" evidence="11">
    <location>
        <begin position="83"/>
        <end position="99"/>
    </location>
</feature>
<feature type="region of interest" description="Disordered" evidence="11">
    <location>
        <begin position="510"/>
        <end position="539"/>
    </location>
</feature>
<keyword evidence="6" id="KW-0832">Ubl conjugation</keyword>
<feature type="compositionally biased region" description="Polar residues" evidence="11">
    <location>
        <begin position="110"/>
        <end position="120"/>
    </location>
</feature>
<keyword evidence="4" id="KW-1017">Isopeptide bond</keyword>
<proteinExistence type="predicted"/>
<dbReference type="GO" id="GO:0005634">
    <property type="term" value="C:nucleus"/>
    <property type="evidence" value="ECO:0007669"/>
    <property type="project" value="UniProtKB-SubCell"/>
</dbReference>
<dbReference type="STRING" id="2282107.A0A286UHG8"/>
<dbReference type="PANTHER" id="PTHR31169">
    <property type="entry name" value="OS05G0300700 PROTEIN"/>
    <property type="match status" value="1"/>
</dbReference>
<organism evidence="13 14">
    <name type="scientific">Pyrrhoderma noxium</name>
    <dbReference type="NCBI Taxonomy" id="2282107"/>
    <lineage>
        <taxon>Eukaryota</taxon>
        <taxon>Fungi</taxon>
        <taxon>Dikarya</taxon>
        <taxon>Basidiomycota</taxon>
        <taxon>Agaricomycotina</taxon>
        <taxon>Agaricomycetes</taxon>
        <taxon>Hymenochaetales</taxon>
        <taxon>Hymenochaetaceae</taxon>
        <taxon>Pyrrhoderma</taxon>
    </lineage>
</organism>
<evidence type="ECO:0000256" key="7">
    <source>
        <dbReference type="ARBA" id="ARBA00023015"/>
    </source>
</evidence>
<keyword evidence="5" id="KW-0597">Phosphoprotein</keyword>
<evidence type="ECO:0000256" key="3">
    <source>
        <dbReference type="ARBA" id="ARBA00022490"/>
    </source>
</evidence>
<evidence type="ECO:0000256" key="5">
    <source>
        <dbReference type="ARBA" id="ARBA00022553"/>
    </source>
</evidence>
<feature type="region of interest" description="Disordered" evidence="11">
    <location>
        <begin position="387"/>
        <end position="430"/>
    </location>
</feature>
<sequence length="716" mass="79366">MKSLPPTIKSSSPLRTVEGLHSEIPPTSSAHISSSSKLNPTDASQQSTKDSTTRLGKRKRDVYVMIPGPPMSTTLSSMSHVKSSASGRTSSSVRLSSSSKTKNPPKRASPLSSKAFNINAASGPPKKKSKQANSSAPENNAEEPKTETFYCHQCSRKFTRSDGLNCSAPSHALKKTKYCKPCLKNRYEMDDEVVGKCNTTHLYYEWTCPKCLDICNCSRCRKKNSIEKTKGSLQSLKKIRSVKFLKKKPGVSTPTEKQIKCNKSSPKKPIKEKVAEPKWVSVPTTLGLSEIEDRLYLREFILRFSTIMKIADSRLEELDEFHRLTRTSCKVLTQNLLDLIAADADQEKKKLLKDAAKRIGVAGIRPSVIWANLCEIREQLPEGFFVVPLPDPAPAPSDTEESDDESGPSQHPRMGTRSSSRLVAQGSASSSHVEEVVSDVNISNDVTHSIQLLPVLLALCENAIQGPSIRAELEEGNLDVREVNKEYFSGIRDEMARWSEEQATISAKYRDTDNNKETEKENDKATKTKPGKGKIKSAANKKEYQEACAKHDANLRALTYAHELGLQSSALRFKPLGRDSQGRIYYAASARRSADRRRKVKVPSDEERSELRKFGWFLAVWGNGGTKATLKKVSVKQGCQPCWWGFSEPSEIRQLAKWLASSEGLDVKDSEVKTKKTNTKGDNKQGPPTRTELKALVKGIADYADLLEWRISGGAT</sequence>
<reference evidence="13 14" key="1">
    <citation type="journal article" date="2017" name="Mol. Ecol.">
        <title>Comparative and population genomic landscape of Phellinus noxius: A hypervariable fungus causing root rot in trees.</title>
        <authorList>
            <person name="Chung C.L."/>
            <person name="Lee T.J."/>
            <person name="Akiba M."/>
            <person name="Lee H.H."/>
            <person name="Kuo T.H."/>
            <person name="Liu D."/>
            <person name="Ke H.M."/>
            <person name="Yokoi T."/>
            <person name="Roa M.B."/>
            <person name="Lu M.J."/>
            <person name="Chang Y.Y."/>
            <person name="Ann P.J."/>
            <person name="Tsai J.N."/>
            <person name="Chen C.Y."/>
            <person name="Tzean S.S."/>
            <person name="Ota Y."/>
            <person name="Hattori T."/>
            <person name="Sahashi N."/>
            <person name="Liou R.F."/>
            <person name="Kikuchi T."/>
            <person name="Tsai I.J."/>
        </authorList>
    </citation>
    <scope>NUCLEOTIDE SEQUENCE [LARGE SCALE GENOMIC DNA]</scope>
    <source>
        <strain evidence="13 14">FFPRI411160</strain>
    </source>
</reference>
<evidence type="ECO:0000259" key="12">
    <source>
        <dbReference type="PROSITE" id="PS50157"/>
    </source>
</evidence>
<keyword evidence="10" id="KW-0862">Zinc</keyword>
<feature type="compositionally biased region" description="Basic and acidic residues" evidence="11">
    <location>
        <begin position="510"/>
        <end position="526"/>
    </location>
</feature>
<evidence type="ECO:0000256" key="1">
    <source>
        <dbReference type="ARBA" id="ARBA00004123"/>
    </source>
</evidence>
<evidence type="ECO:0000313" key="14">
    <source>
        <dbReference type="Proteomes" id="UP000217199"/>
    </source>
</evidence>
<keyword evidence="3" id="KW-0963">Cytoplasm</keyword>
<feature type="domain" description="C2H2-type" evidence="12">
    <location>
        <begin position="149"/>
        <end position="176"/>
    </location>
</feature>
<comment type="caution">
    <text evidence="13">The sequence shown here is derived from an EMBL/GenBank/DDBJ whole genome shotgun (WGS) entry which is preliminary data.</text>
</comment>
<dbReference type="OrthoDB" id="298344at2759"/>
<evidence type="ECO:0000313" key="13">
    <source>
        <dbReference type="EMBL" id="PAV19043.1"/>
    </source>
</evidence>
<evidence type="ECO:0000256" key="11">
    <source>
        <dbReference type="SAM" id="MobiDB-lite"/>
    </source>
</evidence>
<keyword evidence="7" id="KW-0805">Transcription regulation</keyword>
<dbReference type="InParanoid" id="A0A286UHG8"/>